<evidence type="ECO:0000259" key="4">
    <source>
        <dbReference type="PROSITE" id="PS51077"/>
    </source>
</evidence>
<dbReference type="Pfam" id="PF01614">
    <property type="entry name" value="IclR_C"/>
    <property type="match status" value="1"/>
</dbReference>
<gene>
    <name evidence="6" type="ORF">JCM19239_4835</name>
</gene>
<keyword evidence="1" id="KW-0805">Transcription regulation</keyword>
<name>A0ABQ0JGI0_9VIBR</name>
<dbReference type="Gene3D" id="1.10.10.10">
    <property type="entry name" value="Winged helix-like DNA-binding domain superfamily/Winged helix DNA-binding domain"/>
    <property type="match status" value="1"/>
</dbReference>
<evidence type="ECO:0000259" key="5">
    <source>
        <dbReference type="PROSITE" id="PS51078"/>
    </source>
</evidence>
<dbReference type="InterPro" id="IPR014757">
    <property type="entry name" value="Tscrpt_reg_IclR_C"/>
</dbReference>
<dbReference type="PANTHER" id="PTHR30136:SF7">
    <property type="entry name" value="HTH-TYPE TRANSCRIPTIONAL REGULATOR KDGR-RELATED"/>
    <property type="match status" value="1"/>
</dbReference>
<dbReference type="InterPro" id="IPR029016">
    <property type="entry name" value="GAF-like_dom_sf"/>
</dbReference>
<dbReference type="EMBL" id="BBMS01000034">
    <property type="protein sequence ID" value="GAL27870.1"/>
    <property type="molecule type" value="Genomic_DNA"/>
</dbReference>
<comment type="caution">
    <text evidence="6">The sequence shown here is derived from an EMBL/GenBank/DDBJ whole genome shotgun (WGS) entry which is preliminary data.</text>
</comment>
<keyword evidence="2" id="KW-0238">DNA-binding</keyword>
<dbReference type="SUPFAM" id="SSF46785">
    <property type="entry name" value="Winged helix' DNA-binding domain"/>
    <property type="match status" value="1"/>
</dbReference>
<feature type="domain" description="HTH iclR-type" evidence="4">
    <location>
        <begin position="7"/>
        <end position="69"/>
    </location>
</feature>
<keyword evidence="3" id="KW-0804">Transcription</keyword>
<organism evidence="6 7">
    <name type="scientific">Vibrio variabilis</name>
    <dbReference type="NCBI Taxonomy" id="990271"/>
    <lineage>
        <taxon>Bacteria</taxon>
        <taxon>Pseudomonadati</taxon>
        <taxon>Pseudomonadota</taxon>
        <taxon>Gammaproteobacteria</taxon>
        <taxon>Vibrionales</taxon>
        <taxon>Vibrionaceae</taxon>
        <taxon>Vibrio</taxon>
    </lineage>
</organism>
<dbReference type="Pfam" id="PF09339">
    <property type="entry name" value="HTH_IclR"/>
    <property type="match status" value="1"/>
</dbReference>
<protein>
    <submittedName>
        <fullName evidence="6">Transcriptional regulator IclR family</fullName>
    </submittedName>
</protein>
<evidence type="ECO:0000256" key="2">
    <source>
        <dbReference type="ARBA" id="ARBA00023125"/>
    </source>
</evidence>
<dbReference type="InterPro" id="IPR036390">
    <property type="entry name" value="WH_DNA-bd_sf"/>
</dbReference>
<dbReference type="SMART" id="SM00346">
    <property type="entry name" value="HTH_ICLR"/>
    <property type="match status" value="1"/>
</dbReference>
<feature type="domain" description="IclR-ED" evidence="5">
    <location>
        <begin position="70"/>
        <end position="250"/>
    </location>
</feature>
<evidence type="ECO:0000313" key="7">
    <source>
        <dbReference type="Proteomes" id="UP000029223"/>
    </source>
</evidence>
<dbReference type="InterPro" id="IPR036388">
    <property type="entry name" value="WH-like_DNA-bd_sf"/>
</dbReference>
<keyword evidence="7" id="KW-1185">Reference proteome</keyword>
<dbReference type="Proteomes" id="UP000029223">
    <property type="component" value="Unassembled WGS sequence"/>
</dbReference>
<dbReference type="PROSITE" id="PS51077">
    <property type="entry name" value="HTH_ICLR"/>
    <property type="match status" value="1"/>
</dbReference>
<proteinExistence type="predicted"/>
<dbReference type="InterPro" id="IPR005471">
    <property type="entry name" value="Tscrpt_reg_IclR_N"/>
</dbReference>
<dbReference type="Gene3D" id="3.30.450.40">
    <property type="match status" value="1"/>
</dbReference>
<reference evidence="7" key="2">
    <citation type="submission" date="2014-09" db="EMBL/GenBank/DDBJ databases">
        <authorList>
            <consortium name="NBRP consortium"/>
            <person name="Sawabe T."/>
            <person name="Meirelles P."/>
            <person name="Nakanishi M."/>
            <person name="Sayaka M."/>
            <person name="Hattori M."/>
            <person name="Ohkuma M."/>
        </authorList>
    </citation>
    <scope>NUCLEOTIDE SEQUENCE [LARGE SCALE GENOMIC DNA]</scope>
    <source>
        <strain evidence="7">JCM 19239</strain>
    </source>
</reference>
<evidence type="ECO:0000256" key="1">
    <source>
        <dbReference type="ARBA" id="ARBA00023015"/>
    </source>
</evidence>
<evidence type="ECO:0000313" key="6">
    <source>
        <dbReference type="EMBL" id="GAL27870.1"/>
    </source>
</evidence>
<dbReference type="PROSITE" id="PS51078">
    <property type="entry name" value="ICLR_ED"/>
    <property type="match status" value="1"/>
</dbReference>
<evidence type="ECO:0000256" key="3">
    <source>
        <dbReference type="ARBA" id="ARBA00023163"/>
    </source>
</evidence>
<dbReference type="PANTHER" id="PTHR30136">
    <property type="entry name" value="HELIX-TURN-HELIX TRANSCRIPTIONAL REGULATOR, ICLR FAMILY"/>
    <property type="match status" value="1"/>
</dbReference>
<dbReference type="SUPFAM" id="SSF55781">
    <property type="entry name" value="GAF domain-like"/>
    <property type="match status" value="1"/>
</dbReference>
<dbReference type="InterPro" id="IPR050707">
    <property type="entry name" value="HTH_MetabolicPath_Reg"/>
</dbReference>
<accession>A0ABQ0JGI0</accession>
<sequence>MTNKYAVPALEKGLDILELLAEQETALSQAEIAAQLGRSGNEIYRVLVGLEARGYLHRESESGKYVMSLKLYTLARRISPLDRIRRRALPLMEDFAFTHGQSCYLSMLYQSQVMVIVNANNHGPISLTVAEGTLSSPSISATGKVLLAHSKPLVRDMILDRDEPYKKQTAKQQQSLISELNTIKDTKVCTAMSSLLPGLTEVATPIGKPEDQIIAALCVPFLPTLERTQPCEELADALKLTAQRIKSHIN</sequence>
<reference evidence="7" key="1">
    <citation type="submission" date="2014-09" db="EMBL/GenBank/DDBJ databases">
        <title>Vibrio variabilis JCM 19239. (C206) whole genome shotgun sequence.</title>
        <authorList>
            <person name="Sawabe T."/>
            <person name="Meirelles P."/>
            <person name="Nakanishi M."/>
            <person name="Sayaka M."/>
            <person name="Hattori M."/>
            <person name="Ohkuma M."/>
        </authorList>
    </citation>
    <scope>NUCLEOTIDE SEQUENCE [LARGE SCALE GENOMIC DNA]</scope>
    <source>
        <strain evidence="7">JCM 19239</strain>
    </source>
</reference>